<accession>A0A8K0EA46</accession>
<feature type="compositionally biased region" description="Basic and acidic residues" evidence="1">
    <location>
        <begin position="385"/>
        <end position="400"/>
    </location>
</feature>
<dbReference type="InterPro" id="IPR008004">
    <property type="entry name" value="OCTOPUS-like"/>
</dbReference>
<feature type="compositionally biased region" description="Low complexity" evidence="1">
    <location>
        <begin position="1"/>
        <end position="14"/>
    </location>
</feature>
<organism evidence="2 3">
    <name type="scientific">Rhamnella rubrinervis</name>
    <dbReference type="NCBI Taxonomy" id="2594499"/>
    <lineage>
        <taxon>Eukaryota</taxon>
        <taxon>Viridiplantae</taxon>
        <taxon>Streptophyta</taxon>
        <taxon>Embryophyta</taxon>
        <taxon>Tracheophyta</taxon>
        <taxon>Spermatophyta</taxon>
        <taxon>Magnoliopsida</taxon>
        <taxon>eudicotyledons</taxon>
        <taxon>Gunneridae</taxon>
        <taxon>Pentapetalae</taxon>
        <taxon>rosids</taxon>
        <taxon>fabids</taxon>
        <taxon>Rosales</taxon>
        <taxon>Rhamnaceae</taxon>
        <taxon>rhamnoid group</taxon>
        <taxon>Rhamneae</taxon>
        <taxon>Rhamnella</taxon>
    </lineage>
</organism>
<evidence type="ECO:0000313" key="3">
    <source>
        <dbReference type="Proteomes" id="UP000796880"/>
    </source>
</evidence>
<dbReference type="OrthoDB" id="758624at2759"/>
<feature type="compositionally biased region" description="Basic residues" evidence="1">
    <location>
        <begin position="558"/>
        <end position="567"/>
    </location>
</feature>
<feature type="region of interest" description="Disordered" evidence="1">
    <location>
        <begin position="1"/>
        <end position="22"/>
    </location>
</feature>
<evidence type="ECO:0000256" key="1">
    <source>
        <dbReference type="SAM" id="MobiDB-lite"/>
    </source>
</evidence>
<dbReference type="Proteomes" id="UP000796880">
    <property type="component" value="Unassembled WGS sequence"/>
</dbReference>
<sequence>MILPLQPQAQSQAQTHRLSTCHRHPSKPITGFCATCLRERLAGIDPDTRQETPTQNPFFRSELRRSKSCSGTKPECLVNPVDHPRRRSCDVRARNTLWDLFNLDNEKKGSVRKFEAELGNLGFELKEVDEDENENGIRVSDDLMLNQGDEEADGEEEVELKTMKEFIDLEWRKKKGTAKDFKDIAGTFWEAASVFSKKLRKWRRKPKTKKLSDGDNGVLVVQKPNARRLRETQSEVGEYGMGRRSCDTDPRLSIDAGRMSLDDSRYSFDEPRASWDGYLIGRVYPRLTPMVSLVEDAKLSGSESDTWVSDGERSPGGSAHNTKYYYSESLPSQRQMRSFDRSNSLHRRGMVTEVDDLKLISNAKVSPATTELFYGAKLLITESELRDTKSKSEKDEHLENSAESGSKEAACTTDPVAVNQKGSKKSRRWHKKWNLWGLMQRRTEPKCLNEERVGEGNVSDRPVSDSWQNLSSVGNGEEANGSVGQKLVRSYSVRCRNTCKMAGLFSNITSGDENKGSGLKRREELMLQRNKSAGYSPNNLDNGLLRFYLTPLRSYRRSKSGKSRLKNSHSLIRNGLVN</sequence>
<proteinExistence type="predicted"/>
<gene>
    <name evidence="2" type="ORF">FNV43_RR17815</name>
</gene>
<comment type="caution">
    <text evidence="2">The sequence shown here is derived from an EMBL/GenBank/DDBJ whole genome shotgun (WGS) entry which is preliminary data.</text>
</comment>
<name>A0A8K0EA46_9ROSA</name>
<feature type="region of interest" description="Disordered" evidence="1">
    <location>
        <begin position="558"/>
        <end position="578"/>
    </location>
</feature>
<feature type="region of interest" description="Disordered" evidence="1">
    <location>
        <begin position="231"/>
        <end position="251"/>
    </location>
</feature>
<dbReference type="PANTHER" id="PTHR31659:SF0">
    <property type="entry name" value="EMB|CAB61945.1"/>
    <property type="match status" value="1"/>
</dbReference>
<dbReference type="AlphaFoldDB" id="A0A8K0EA46"/>
<dbReference type="PANTHER" id="PTHR31659">
    <property type="entry name" value="PROTEIN: UPF0503-LIKE PROTEIN, PUTATIVE (DUF740)-RELATED"/>
    <property type="match status" value="1"/>
</dbReference>
<feature type="region of interest" description="Disordered" evidence="1">
    <location>
        <begin position="385"/>
        <end position="424"/>
    </location>
</feature>
<dbReference type="EMBL" id="VOIH02000008">
    <property type="protein sequence ID" value="KAF3439537.1"/>
    <property type="molecule type" value="Genomic_DNA"/>
</dbReference>
<protein>
    <submittedName>
        <fullName evidence="2">Uncharacterized protein</fullName>
    </submittedName>
</protein>
<feature type="region of interest" description="Disordered" evidence="1">
    <location>
        <begin position="303"/>
        <end position="323"/>
    </location>
</feature>
<keyword evidence="3" id="KW-1185">Reference proteome</keyword>
<dbReference type="Pfam" id="PF05340">
    <property type="entry name" value="DUF740"/>
    <property type="match status" value="3"/>
</dbReference>
<evidence type="ECO:0000313" key="2">
    <source>
        <dbReference type="EMBL" id="KAF3439537.1"/>
    </source>
</evidence>
<reference evidence="2" key="1">
    <citation type="submission" date="2020-03" db="EMBL/GenBank/DDBJ databases">
        <title>A high-quality chromosome-level genome assembly of a woody plant with both climbing and erect habits, Rhamnella rubrinervis.</title>
        <authorList>
            <person name="Lu Z."/>
            <person name="Yang Y."/>
            <person name="Zhu X."/>
            <person name="Sun Y."/>
        </authorList>
    </citation>
    <scope>NUCLEOTIDE SEQUENCE</scope>
    <source>
        <strain evidence="2">BYM</strain>
        <tissue evidence="2">Leaf</tissue>
    </source>
</reference>